<keyword evidence="6 10" id="KW-0472">Membrane</keyword>
<proteinExistence type="inferred from homology"/>
<evidence type="ECO:0000256" key="2">
    <source>
        <dbReference type="ARBA" id="ARBA00022448"/>
    </source>
</evidence>
<name>A0AAV9BU27_ACOGR</name>
<evidence type="ECO:0000256" key="4">
    <source>
        <dbReference type="ARBA" id="ARBA00022927"/>
    </source>
</evidence>
<dbReference type="PANTHER" id="PTHR21136">
    <property type="entry name" value="SNARE PROTEINS"/>
    <property type="match status" value="1"/>
</dbReference>
<keyword evidence="4" id="KW-0653">Protein transport</keyword>
<evidence type="ECO:0000256" key="3">
    <source>
        <dbReference type="ARBA" id="ARBA00022692"/>
    </source>
</evidence>
<dbReference type="FunFam" id="1.20.5.110:FF:000004">
    <property type="entry name" value="Vesicle-associated membrane protein 7"/>
    <property type="match status" value="1"/>
</dbReference>
<evidence type="ECO:0000259" key="11">
    <source>
        <dbReference type="PROSITE" id="PS50859"/>
    </source>
</evidence>
<evidence type="ECO:0000256" key="1">
    <source>
        <dbReference type="ARBA" id="ARBA00008025"/>
    </source>
</evidence>
<dbReference type="FunFam" id="3.30.450.50:FF:000014">
    <property type="entry name" value="vesicle-associated membrane protein 727"/>
    <property type="match status" value="1"/>
</dbReference>
<comment type="similarity">
    <text evidence="1">Belongs to the synaptobrevin family.</text>
</comment>
<dbReference type="GO" id="GO:0016192">
    <property type="term" value="P:vesicle-mediated transport"/>
    <property type="evidence" value="ECO:0007669"/>
    <property type="project" value="InterPro"/>
</dbReference>
<dbReference type="EMBL" id="JAUJYN010000001">
    <property type="protein sequence ID" value="KAK1279842.1"/>
    <property type="molecule type" value="Genomic_DNA"/>
</dbReference>
<dbReference type="InterPro" id="IPR010908">
    <property type="entry name" value="Longin_dom"/>
</dbReference>
<evidence type="ECO:0000256" key="10">
    <source>
        <dbReference type="SAM" id="Phobius"/>
    </source>
</evidence>
<dbReference type="Pfam" id="PF00957">
    <property type="entry name" value="Synaptobrevin"/>
    <property type="match status" value="1"/>
</dbReference>
<dbReference type="PROSITE" id="PS50859">
    <property type="entry name" value="LONGIN"/>
    <property type="match status" value="1"/>
</dbReference>
<dbReference type="InterPro" id="IPR051097">
    <property type="entry name" value="Synaptobrevin-like_transport"/>
</dbReference>
<dbReference type="SUPFAM" id="SSF64356">
    <property type="entry name" value="SNARE-like"/>
    <property type="match status" value="1"/>
</dbReference>
<reference evidence="13" key="1">
    <citation type="journal article" date="2023" name="Nat. Commun.">
        <title>Diploid and tetraploid genomes of Acorus and the evolution of monocots.</title>
        <authorList>
            <person name="Ma L."/>
            <person name="Liu K.W."/>
            <person name="Li Z."/>
            <person name="Hsiao Y.Y."/>
            <person name="Qi Y."/>
            <person name="Fu T."/>
            <person name="Tang G.D."/>
            <person name="Zhang D."/>
            <person name="Sun W.H."/>
            <person name="Liu D.K."/>
            <person name="Li Y."/>
            <person name="Chen G.Z."/>
            <person name="Liu X.D."/>
            <person name="Liao X.Y."/>
            <person name="Jiang Y.T."/>
            <person name="Yu X."/>
            <person name="Hao Y."/>
            <person name="Huang J."/>
            <person name="Zhao X.W."/>
            <person name="Ke S."/>
            <person name="Chen Y.Y."/>
            <person name="Wu W.L."/>
            <person name="Hsu J.L."/>
            <person name="Lin Y.F."/>
            <person name="Huang M.D."/>
            <person name="Li C.Y."/>
            <person name="Huang L."/>
            <person name="Wang Z.W."/>
            <person name="Zhao X."/>
            <person name="Zhong W.Y."/>
            <person name="Peng D.H."/>
            <person name="Ahmad S."/>
            <person name="Lan S."/>
            <person name="Zhang J.S."/>
            <person name="Tsai W.C."/>
            <person name="Van de Peer Y."/>
            <person name="Liu Z.J."/>
        </authorList>
    </citation>
    <scope>NUCLEOTIDE SEQUENCE</scope>
    <source>
        <strain evidence="13">SCP</strain>
    </source>
</reference>
<dbReference type="Proteomes" id="UP001179952">
    <property type="component" value="Unassembled WGS sequence"/>
</dbReference>
<evidence type="ECO:0000313" key="14">
    <source>
        <dbReference type="Proteomes" id="UP001179952"/>
    </source>
</evidence>
<comment type="function">
    <text evidence="7">Involved in the targeting and/or fusion of transport vesicles to their target membrane.</text>
</comment>
<dbReference type="GO" id="GO:0012505">
    <property type="term" value="C:endomembrane system"/>
    <property type="evidence" value="ECO:0007669"/>
    <property type="project" value="UniProtKB-SubCell"/>
</dbReference>
<feature type="domain" description="Longin" evidence="11">
    <location>
        <begin position="10"/>
        <end position="117"/>
    </location>
</feature>
<dbReference type="Gene3D" id="1.20.5.110">
    <property type="match status" value="1"/>
</dbReference>
<feature type="domain" description="V-SNARE coiled-coil homology" evidence="12">
    <location>
        <begin position="133"/>
        <end position="193"/>
    </location>
</feature>
<dbReference type="PANTHER" id="PTHR21136:SF168">
    <property type="entry name" value="VESICLE-ASSOCIATED MEMBRANE PROTEIN 9"/>
    <property type="match status" value="1"/>
</dbReference>
<dbReference type="InterPro" id="IPR042855">
    <property type="entry name" value="V_SNARE_CC"/>
</dbReference>
<dbReference type="PRINTS" id="PR00219">
    <property type="entry name" value="SYNAPTOBREVN"/>
</dbReference>
<organism evidence="13 14">
    <name type="scientific">Acorus gramineus</name>
    <name type="common">Dwarf sweet flag</name>
    <dbReference type="NCBI Taxonomy" id="55184"/>
    <lineage>
        <taxon>Eukaryota</taxon>
        <taxon>Viridiplantae</taxon>
        <taxon>Streptophyta</taxon>
        <taxon>Embryophyta</taxon>
        <taxon>Tracheophyta</taxon>
        <taxon>Spermatophyta</taxon>
        <taxon>Magnoliopsida</taxon>
        <taxon>Liliopsida</taxon>
        <taxon>Acoraceae</taxon>
        <taxon>Acorus</taxon>
    </lineage>
</organism>
<evidence type="ECO:0000256" key="6">
    <source>
        <dbReference type="ARBA" id="ARBA00023136"/>
    </source>
</evidence>
<keyword evidence="2" id="KW-0813">Transport</keyword>
<evidence type="ECO:0000313" key="13">
    <source>
        <dbReference type="EMBL" id="KAK1279842.1"/>
    </source>
</evidence>
<dbReference type="SMART" id="SM01270">
    <property type="entry name" value="Longin"/>
    <property type="match status" value="1"/>
</dbReference>
<dbReference type="PROSITE" id="PS50892">
    <property type="entry name" value="V_SNARE"/>
    <property type="match status" value="1"/>
</dbReference>
<comment type="subcellular location">
    <subcellularLocation>
        <location evidence="8">Endomembrane system</location>
        <topology evidence="8">Single-pass type IV membrane protein</topology>
    </subcellularLocation>
</comment>
<evidence type="ECO:0000256" key="9">
    <source>
        <dbReference type="PROSITE-ProRule" id="PRU00290"/>
    </source>
</evidence>
<feature type="transmembrane region" description="Helical" evidence="10">
    <location>
        <begin position="197"/>
        <end position="221"/>
    </location>
</feature>
<evidence type="ECO:0000256" key="5">
    <source>
        <dbReference type="ARBA" id="ARBA00022989"/>
    </source>
</evidence>
<protein>
    <submittedName>
        <fullName evidence="13">Vesicle-associated membrane protein 725</fullName>
    </submittedName>
</protein>
<dbReference type="GO" id="GO:0016020">
    <property type="term" value="C:membrane"/>
    <property type="evidence" value="ECO:0007669"/>
    <property type="project" value="InterPro"/>
</dbReference>
<sequence length="224" mass="24822">MGEKRLIYASVARGTVTLADYGGSDGNIADVAQKCLQNIPAAPGNDGRFTYSFDGHSFNYLFSGSFVFCVVADASIGRQVPMAFLERIKDDFIARYGRGKAANAPANSLSKEYGVKLKEQMQYCSDHPEEISKLAKVQAQVSEVKSVMTENIQKVIDRGEKVSVLVDKTEDLQNNARSFQKQGNEMRRKMWLQNMKIKLTILGILIALILIIVLSICHGFSCLK</sequence>
<dbReference type="GO" id="GO:0015031">
    <property type="term" value="P:protein transport"/>
    <property type="evidence" value="ECO:0007669"/>
    <property type="project" value="UniProtKB-KW"/>
</dbReference>
<dbReference type="CDD" id="cd14824">
    <property type="entry name" value="Longin"/>
    <property type="match status" value="1"/>
</dbReference>
<keyword evidence="14" id="KW-1185">Reference proteome</keyword>
<evidence type="ECO:0000256" key="7">
    <source>
        <dbReference type="ARBA" id="ARBA00037493"/>
    </source>
</evidence>
<keyword evidence="9" id="KW-0175">Coiled coil</keyword>
<accession>A0AAV9BU27</accession>
<keyword evidence="3 10" id="KW-0812">Transmembrane</keyword>
<dbReference type="GO" id="GO:0005737">
    <property type="term" value="C:cytoplasm"/>
    <property type="evidence" value="ECO:0007669"/>
    <property type="project" value="UniProtKB-ARBA"/>
</dbReference>
<dbReference type="Pfam" id="PF13774">
    <property type="entry name" value="Longin"/>
    <property type="match status" value="1"/>
</dbReference>
<dbReference type="CDD" id="cd15843">
    <property type="entry name" value="R-SNARE"/>
    <property type="match status" value="1"/>
</dbReference>
<evidence type="ECO:0000256" key="8">
    <source>
        <dbReference type="ARBA" id="ARBA00046280"/>
    </source>
</evidence>
<dbReference type="InterPro" id="IPR001388">
    <property type="entry name" value="Synaptobrevin-like"/>
</dbReference>
<comment type="caution">
    <text evidence="13">The sequence shown here is derived from an EMBL/GenBank/DDBJ whole genome shotgun (WGS) entry which is preliminary data.</text>
</comment>
<reference evidence="13" key="2">
    <citation type="submission" date="2023-06" db="EMBL/GenBank/DDBJ databases">
        <authorList>
            <person name="Ma L."/>
            <person name="Liu K.-W."/>
            <person name="Li Z."/>
            <person name="Hsiao Y.-Y."/>
            <person name="Qi Y."/>
            <person name="Fu T."/>
            <person name="Tang G."/>
            <person name="Zhang D."/>
            <person name="Sun W.-H."/>
            <person name="Liu D.-K."/>
            <person name="Li Y."/>
            <person name="Chen G.-Z."/>
            <person name="Liu X.-D."/>
            <person name="Liao X.-Y."/>
            <person name="Jiang Y.-T."/>
            <person name="Yu X."/>
            <person name="Hao Y."/>
            <person name="Huang J."/>
            <person name="Zhao X.-W."/>
            <person name="Ke S."/>
            <person name="Chen Y.-Y."/>
            <person name="Wu W.-L."/>
            <person name="Hsu J.-L."/>
            <person name="Lin Y.-F."/>
            <person name="Huang M.-D."/>
            <person name="Li C.-Y."/>
            <person name="Huang L."/>
            <person name="Wang Z.-W."/>
            <person name="Zhao X."/>
            <person name="Zhong W.-Y."/>
            <person name="Peng D.-H."/>
            <person name="Ahmad S."/>
            <person name="Lan S."/>
            <person name="Zhang J.-S."/>
            <person name="Tsai W.-C."/>
            <person name="Van De Peer Y."/>
            <person name="Liu Z.-J."/>
        </authorList>
    </citation>
    <scope>NUCLEOTIDE SEQUENCE</scope>
    <source>
        <strain evidence="13">SCP</strain>
        <tissue evidence="13">Leaves</tissue>
    </source>
</reference>
<dbReference type="Gene3D" id="3.30.450.50">
    <property type="entry name" value="Longin domain"/>
    <property type="match status" value="1"/>
</dbReference>
<evidence type="ECO:0000259" key="12">
    <source>
        <dbReference type="PROSITE" id="PS50892"/>
    </source>
</evidence>
<dbReference type="AlphaFoldDB" id="A0AAV9BU27"/>
<dbReference type="SUPFAM" id="SSF58038">
    <property type="entry name" value="SNARE fusion complex"/>
    <property type="match status" value="1"/>
</dbReference>
<dbReference type="InterPro" id="IPR011012">
    <property type="entry name" value="Longin-like_dom_sf"/>
</dbReference>
<keyword evidence="5 10" id="KW-1133">Transmembrane helix</keyword>
<gene>
    <name evidence="13" type="ORF">QJS04_geneDACA014883</name>
</gene>